<keyword evidence="3" id="KW-1185">Reference proteome</keyword>
<dbReference type="AlphaFoldDB" id="A0A0Q3GT25"/>
<evidence type="ECO:0000313" key="3">
    <source>
        <dbReference type="Proteomes" id="UP000008810"/>
    </source>
</evidence>
<protein>
    <submittedName>
        <fullName evidence="1 2">Uncharacterized protein</fullName>
    </submittedName>
</protein>
<proteinExistence type="predicted"/>
<dbReference type="EMBL" id="CM000880">
    <property type="protein sequence ID" value="KQK14032.1"/>
    <property type="molecule type" value="Genomic_DNA"/>
</dbReference>
<reference evidence="2" key="3">
    <citation type="submission" date="2018-08" db="UniProtKB">
        <authorList>
            <consortium name="EnsemblPlants"/>
        </authorList>
    </citation>
    <scope>IDENTIFICATION</scope>
    <source>
        <strain evidence="2">cv. Bd21</strain>
    </source>
</reference>
<evidence type="ECO:0000313" key="2">
    <source>
        <dbReference type="EnsemblPlants" id="KQK14032"/>
    </source>
</evidence>
<reference evidence="1 2" key="1">
    <citation type="journal article" date="2010" name="Nature">
        <title>Genome sequencing and analysis of the model grass Brachypodium distachyon.</title>
        <authorList>
            <consortium name="International Brachypodium Initiative"/>
        </authorList>
    </citation>
    <scope>NUCLEOTIDE SEQUENCE [LARGE SCALE GENOMIC DNA]</scope>
    <source>
        <strain evidence="1 2">Bd21</strain>
    </source>
</reference>
<dbReference type="InParanoid" id="A0A0Q3GT25"/>
<sequence>MTDSRAIHAASYAKVFFLQSFYSRHAAGFRCAKCTAHLVAPDAFPLIIGHRKWIVFSSSSFFSSYFSCPHQRENLTCHVE</sequence>
<dbReference type="EnsemblPlants" id="KQK14032">
    <property type="protein sequence ID" value="KQK14032"/>
    <property type="gene ID" value="BRADI_1g13976v3"/>
</dbReference>
<evidence type="ECO:0000313" key="1">
    <source>
        <dbReference type="EMBL" id="KQK14032.1"/>
    </source>
</evidence>
<accession>A0A0Q3GT25</accession>
<gene>
    <name evidence="1" type="ORF">BRADI_1g13976v3</name>
</gene>
<reference evidence="1" key="2">
    <citation type="submission" date="2017-06" db="EMBL/GenBank/DDBJ databases">
        <title>WGS assembly of Brachypodium distachyon.</title>
        <authorList>
            <consortium name="The International Brachypodium Initiative"/>
            <person name="Lucas S."/>
            <person name="Harmon-Smith M."/>
            <person name="Lail K."/>
            <person name="Tice H."/>
            <person name="Grimwood J."/>
            <person name="Bruce D."/>
            <person name="Barry K."/>
            <person name="Shu S."/>
            <person name="Lindquist E."/>
            <person name="Wang M."/>
            <person name="Pitluck S."/>
            <person name="Vogel J.P."/>
            <person name="Garvin D.F."/>
            <person name="Mockler T.C."/>
            <person name="Schmutz J."/>
            <person name="Rokhsar D."/>
            <person name="Bevan M.W."/>
        </authorList>
    </citation>
    <scope>NUCLEOTIDE SEQUENCE</scope>
    <source>
        <strain evidence="1">Bd21</strain>
    </source>
</reference>
<organism evidence="1">
    <name type="scientific">Brachypodium distachyon</name>
    <name type="common">Purple false brome</name>
    <name type="synonym">Trachynia distachya</name>
    <dbReference type="NCBI Taxonomy" id="15368"/>
    <lineage>
        <taxon>Eukaryota</taxon>
        <taxon>Viridiplantae</taxon>
        <taxon>Streptophyta</taxon>
        <taxon>Embryophyta</taxon>
        <taxon>Tracheophyta</taxon>
        <taxon>Spermatophyta</taxon>
        <taxon>Magnoliopsida</taxon>
        <taxon>Liliopsida</taxon>
        <taxon>Poales</taxon>
        <taxon>Poaceae</taxon>
        <taxon>BOP clade</taxon>
        <taxon>Pooideae</taxon>
        <taxon>Stipodae</taxon>
        <taxon>Brachypodieae</taxon>
        <taxon>Brachypodium</taxon>
    </lineage>
</organism>
<dbReference type="Gramene" id="KQK14032">
    <property type="protein sequence ID" value="KQK14032"/>
    <property type="gene ID" value="BRADI_1g13976v3"/>
</dbReference>
<name>A0A0Q3GT25_BRADI</name>
<dbReference type="Proteomes" id="UP000008810">
    <property type="component" value="Chromosome 1"/>
</dbReference>
<dbReference type="OrthoDB" id="690068at2759"/>